<sequence>KSRTWRTKEREPEERVLKLNPAMPTDVRQIKISTIADRQTLVELGFGFAFPFILKNCSSANFAPKSGVTNLKQSSDILINPSLSLAFHIILCPTPLREGGCDGLMYA</sequence>
<reference evidence="1" key="1">
    <citation type="submission" date="2022-05" db="EMBL/GenBank/DDBJ databases">
        <title>Chromosome-level genome of Chaenocephalus aceratus.</title>
        <authorList>
            <person name="Park H."/>
        </authorList>
    </citation>
    <scope>NUCLEOTIDE SEQUENCE</scope>
    <source>
        <strain evidence="1">KU_202001</strain>
    </source>
</reference>
<gene>
    <name evidence="1" type="ORF">KUCAC02_026047</name>
</gene>
<dbReference type="Proteomes" id="UP001057452">
    <property type="component" value="Chromosome 15"/>
</dbReference>
<comment type="caution">
    <text evidence="1">The sequence shown here is derived from an EMBL/GenBank/DDBJ whole genome shotgun (WGS) entry which is preliminary data.</text>
</comment>
<feature type="non-terminal residue" evidence="1">
    <location>
        <position position="107"/>
    </location>
</feature>
<dbReference type="EMBL" id="CM043799">
    <property type="protein sequence ID" value="KAI4804417.1"/>
    <property type="molecule type" value="Genomic_DNA"/>
</dbReference>
<protein>
    <submittedName>
        <fullName evidence="1">Uncharacterized protein</fullName>
    </submittedName>
</protein>
<organism evidence="1 2">
    <name type="scientific">Chaenocephalus aceratus</name>
    <name type="common">Blackfin icefish</name>
    <name type="synonym">Chaenichthys aceratus</name>
    <dbReference type="NCBI Taxonomy" id="36190"/>
    <lineage>
        <taxon>Eukaryota</taxon>
        <taxon>Metazoa</taxon>
        <taxon>Chordata</taxon>
        <taxon>Craniata</taxon>
        <taxon>Vertebrata</taxon>
        <taxon>Euteleostomi</taxon>
        <taxon>Actinopterygii</taxon>
        <taxon>Neopterygii</taxon>
        <taxon>Teleostei</taxon>
        <taxon>Neoteleostei</taxon>
        <taxon>Acanthomorphata</taxon>
        <taxon>Eupercaria</taxon>
        <taxon>Perciformes</taxon>
        <taxon>Notothenioidei</taxon>
        <taxon>Channichthyidae</taxon>
        <taxon>Chaenocephalus</taxon>
    </lineage>
</organism>
<proteinExistence type="predicted"/>
<evidence type="ECO:0000313" key="1">
    <source>
        <dbReference type="EMBL" id="KAI4804417.1"/>
    </source>
</evidence>
<keyword evidence="2" id="KW-1185">Reference proteome</keyword>
<feature type="non-terminal residue" evidence="1">
    <location>
        <position position="1"/>
    </location>
</feature>
<name>A0ACB9VX35_CHAAC</name>
<accession>A0ACB9VX35</accession>
<evidence type="ECO:0000313" key="2">
    <source>
        <dbReference type="Proteomes" id="UP001057452"/>
    </source>
</evidence>